<dbReference type="Proteomes" id="UP001595660">
    <property type="component" value="Unassembled WGS sequence"/>
</dbReference>
<evidence type="ECO:0000256" key="1">
    <source>
        <dbReference type="SAM" id="MobiDB-lite"/>
    </source>
</evidence>
<sequence>MTQGEQTDARPPDGAGVNGERARAPSATVTIPKTLDGVATALEHAAAAHRTTTPDRATQSMRAHPPSFAFGDAVDVPASVADATPETGIELVVPRSLRALFVTAPLAYYLGADVAVEANVTPRLRAPDVGVSLAFDALTADVPETLARVFWLDCVARSAGPNGDPRLAERDALADLEFDPRAAYDASPDERLRRYLDVPFDRVADRFPEWPLAMHAAPNLGHVRVLPFLLDRLAFVFPPETATLEKQELVSRSLDDFYRGAPGPVATVEMLKPKARPGRTQGWLADGAPIDVFKTHPAAYRNHLRYLRRDDDEMSVAVVLNDDSMAGEHDAVADIYAARAQSFPMDVSLHEGLTRDELAGVFESHHEFVHYIGHCEVDGLRCADGHLALADLDETNVETFFLNACGSYYEGLDLVKRGSVAGAVTFRKVLDEQAAKVGTAFARLLVNGFPIETALRLARRRIRMGKDYAVVGDGTQTLSRTDEGDARVAYLTSQPDGDYRVSWRHLAGSGHGDHYELDGGLADRPRLCGNPAEFTASAADAAAFLDGTDQPAVVDGTFYWADEAAATLRE</sequence>
<comment type="caution">
    <text evidence="2">The sequence shown here is derived from an EMBL/GenBank/DDBJ whole genome shotgun (WGS) entry which is preliminary data.</text>
</comment>
<name>A0ABD5NDI9_9EURY</name>
<evidence type="ECO:0008006" key="4">
    <source>
        <dbReference type="Google" id="ProtNLM"/>
    </source>
</evidence>
<evidence type="ECO:0000313" key="2">
    <source>
        <dbReference type="EMBL" id="MFC3476919.1"/>
    </source>
</evidence>
<dbReference type="AlphaFoldDB" id="A0ABD5NDI9"/>
<feature type="region of interest" description="Disordered" evidence="1">
    <location>
        <begin position="1"/>
        <end position="25"/>
    </location>
</feature>
<evidence type="ECO:0000313" key="3">
    <source>
        <dbReference type="Proteomes" id="UP001595660"/>
    </source>
</evidence>
<protein>
    <recommendedName>
        <fullName evidence="4">CHAT domain-containing protein</fullName>
    </recommendedName>
</protein>
<gene>
    <name evidence="2" type="ORF">ACFOKC_04195</name>
</gene>
<keyword evidence="3" id="KW-1185">Reference proteome</keyword>
<accession>A0ABD5NDI9</accession>
<dbReference type="GeneID" id="69117161"/>
<organism evidence="2 3">
    <name type="scientific">Halobacterium litoreum</name>
    <dbReference type="NCBI Taxonomy" id="2039234"/>
    <lineage>
        <taxon>Archaea</taxon>
        <taxon>Methanobacteriati</taxon>
        <taxon>Methanobacteriota</taxon>
        <taxon>Stenosarchaea group</taxon>
        <taxon>Halobacteria</taxon>
        <taxon>Halobacteriales</taxon>
        <taxon>Halobacteriaceae</taxon>
        <taxon>Halobacterium</taxon>
    </lineage>
</organism>
<proteinExistence type="predicted"/>
<dbReference type="EMBL" id="JBHRWN010000002">
    <property type="protein sequence ID" value="MFC3476919.1"/>
    <property type="molecule type" value="Genomic_DNA"/>
</dbReference>
<reference evidence="2 3" key="1">
    <citation type="journal article" date="2019" name="Int. J. Syst. Evol. Microbiol.">
        <title>The Global Catalogue of Microorganisms (GCM) 10K type strain sequencing project: providing services to taxonomists for standard genome sequencing and annotation.</title>
        <authorList>
            <consortium name="The Broad Institute Genomics Platform"/>
            <consortium name="The Broad Institute Genome Sequencing Center for Infectious Disease"/>
            <person name="Wu L."/>
            <person name="Ma J."/>
        </authorList>
    </citation>
    <scope>NUCLEOTIDE SEQUENCE [LARGE SCALE GENOMIC DNA]</scope>
    <source>
        <strain evidence="2 3">CGMCC 1.12562</strain>
    </source>
</reference>
<dbReference type="RefSeq" id="WP_232571944.1">
    <property type="nucleotide sequence ID" value="NZ_CP089466.1"/>
</dbReference>